<feature type="signal peptide" evidence="1">
    <location>
        <begin position="1"/>
        <end position="20"/>
    </location>
</feature>
<evidence type="ECO:0000256" key="1">
    <source>
        <dbReference type="SAM" id="SignalP"/>
    </source>
</evidence>
<name>A0A7R9H4T7_TIMCR</name>
<keyword evidence="1" id="KW-0732">Signal</keyword>
<gene>
    <name evidence="2" type="ORF">TCEB3V08_LOCUS9779</name>
</gene>
<evidence type="ECO:0000313" key="2">
    <source>
        <dbReference type="EMBL" id="CAD7408955.1"/>
    </source>
</evidence>
<protein>
    <submittedName>
        <fullName evidence="2">Uncharacterized protein</fullName>
    </submittedName>
</protein>
<proteinExistence type="predicted"/>
<reference evidence="2" key="1">
    <citation type="submission" date="2020-11" db="EMBL/GenBank/DDBJ databases">
        <authorList>
            <person name="Tran Van P."/>
        </authorList>
    </citation>
    <scope>NUCLEOTIDE SEQUENCE</scope>
</reference>
<accession>A0A7R9H4T7</accession>
<organism evidence="2">
    <name type="scientific">Timema cristinae</name>
    <name type="common">Walking stick</name>
    <dbReference type="NCBI Taxonomy" id="61476"/>
    <lineage>
        <taxon>Eukaryota</taxon>
        <taxon>Metazoa</taxon>
        <taxon>Ecdysozoa</taxon>
        <taxon>Arthropoda</taxon>
        <taxon>Hexapoda</taxon>
        <taxon>Insecta</taxon>
        <taxon>Pterygota</taxon>
        <taxon>Neoptera</taxon>
        <taxon>Polyneoptera</taxon>
        <taxon>Phasmatodea</taxon>
        <taxon>Timematodea</taxon>
        <taxon>Timematoidea</taxon>
        <taxon>Timematidae</taxon>
        <taxon>Timema</taxon>
    </lineage>
</organism>
<dbReference type="AlphaFoldDB" id="A0A7R9H4T7"/>
<sequence>MDLILLQLLVISQYIQMTMDIDCCEAPQDKAVIRNTELFVKAAHTCKTPLKLCKHREISATAAHFSIAAIREVMFDLRTISDTTNWDICGDSNVT</sequence>
<feature type="chain" id="PRO_5030741836" evidence="1">
    <location>
        <begin position="21"/>
        <end position="95"/>
    </location>
</feature>
<dbReference type="EMBL" id="OC320849">
    <property type="protein sequence ID" value="CAD7408955.1"/>
    <property type="molecule type" value="Genomic_DNA"/>
</dbReference>